<accession>A0ABN3GJH2</accession>
<evidence type="ECO:0000313" key="3">
    <source>
        <dbReference type="Proteomes" id="UP001501218"/>
    </source>
</evidence>
<evidence type="ECO:0000256" key="1">
    <source>
        <dbReference type="SAM" id="MobiDB-lite"/>
    </source>
</evidence>
<dbReference type="Proteomes" id="UP001501218">
    <property type="component" value="Unassembled WGS sequence"/>
</dbReference>
<feature type="compositionally biased region" description="Low complexity" evidence="1">
    <location>
        <begin position="1"/>
        <end position="19"/>
    </location>
</feature>
<dbReference type="EMBL" id="BAAARA010000010">
    <property type="protein sequence ID" value="GAA2353280.1"/>
    <property type="molecule type" value="Genomic_DNA"/>
</dbReference>
<sequence length="67" mass="7243">MFDPTSPSRRAPSALPSARGLRNRPRAEAAPATGFPWFETITPTVIDGEVLSGPGSEIPRQRREPGE</sequence>
<name>A0ABN3GJH2_9PSEU</name>
<comment type="caution">
    <text evidence="2">The sequence shown here is derived from an EMBL/GenBank/DDBJ whole genome shotgun (WGS) entry which is preliminary data.</text>
</comment>
<protein>
    <submittedName>
        <fullName evidence="2">Uncharacterized protein</fullName>
    </submittedName>
</protein>
<organism evidence="2 3">
    <name type="scientific">Saccharopolyspora halophila</name>
    <dbReference type="NCBI Taxonomy" id="405551"/>
    <lineage>
        <taxon>Bacteria</taxon>
        <taxon>Bacillati</taxon>
        <taxon>Actinomycetota</taxon>
        <taxon>Actinomycetes</taxon>
        <taxon>Pseudonocardiales</taxon>
        <taxon>Pseudonocardiaceae</taxon>
        <taxon>Saccharopolyspora</taxon>
    </lineage>
</organism>
<proteinExistence type="predicted"/>
<feature type="region of interest" description="Disordered" evidence="1">
    <location>
        <begin position="1"/>
        <end position="67"/>
    </location>
</feature>
<gene>
    <name evidence="2" type="ORF">GCM10009854_34140</name>
</gene>
<evidence type="ECO:0000313" key="2">
    <source>
        <dbReference type="EMBL" id="GAA2353280.1"/>
    </source>
</evidence>
<reference evidence="2 3" key="1">
    <citation type="journal article" date="2019" name="Int. J. Syst. Evol. Microbiol.">
        <title>The Global Catalogue of Microorganisms (GCM) 10K type strain sequencing project: providing services to taxonomists for standard genome sequencing and annotation.</title>
        <authorList>
            <consortium name="The Broad Institute Genomics Platform"/>
            <consortium name="The Broad Institute Genome Sequencing Center for Infectious Disease"/>
            <person name="Wu L."/>
            <person name="Ma J."/>
        </authorList>
    </citation>
    <scope>NUCLEOTIDE SEQUENCE [LARGE SCALE GENOMIC DNA]</scope>
    <source>
        <strain evidence="2 3">JCM 16221</strain>
    </source>
</reference>
<dbReference type="RefSeq" id="WP_344133285.1">
    <property type="nucleotide sequence ID" value="NZ_BAAARA010000010.1"/>
</dbReference>
<keyword evidence="3" id="KW-1185">Reference proteome</keyword>